<accession>A0A2A6Z8V9</accession>
<sequence>METIKLKILDEVGHTLMTCDADTNVSLVYTNSYKPGDRVALEIDHPGQYCVIQFEDTMPEALVYVVKREINFHIPFGEQAITYSPKSFVGSRHVVRARLALPEEIAARRNLAFNCYDEHGDTGFYPHASANVETRGEAVFAARNAIDGIFENSAHGEYPYQSWGINRDPNAALTLDFGREVLLEELRITERADFPHDSYWVKATVEFSDGSQLDIPLVKSAKPQSVAFEPKRVRSLVLKDLIQAEGTSPFPALTQIEAFGTEVK</sequence>
<gene>
    <name evidence="1" type="ORF">CGS46_15010</name>
</gene>
<proteinExistence type="predicted"/>
<keyword evidence="2" id="KW-1185">Reference proteome</keyword>
<name>A0A2A6Z8V9_9FIRM</name>
<dbReference type="SUPFAM" id="SSF49785">
    <property type="entry name" value="Galactose-binding domain-like"/>
    <property type="match status" value="1"/>
</dbReference>
<dbReference type="InterPro" id="IPR008979">
    <property type="entry name" value="Galactose-bd-like_sf"/>
</dbReference>
<evidence type="ECO:0000313" key="1">
    <source>
        <dbReference type="EMBL" id="PDX57787.1"/>
    </source>
</evidence>
<dbReference type="Gene3D" id="2.60.120.260">
    <property type="entry name" value="Galactose-binding domain-like"/>
    <property type="match status" value="1"/>
</dbReference>
<dbReference type="AlphaFoldDB" id="A0A2A6Z8V9"/>
<protein>
    <submittedName>
        <fullName evidence="1">Carbohydrate-binding protein</fullName>
    </submittedName>
</protein>
<organism evidence="1 2">
    <name type="scientific">Faecalibacterium langellae</name>
    <dbReference type="NCBI Taxonomy" id="3435293"/>
    <lineage>
        <taxon>Bacteria</taxon>
        <taxon>Bacillati</taxon>
        <taxon>Bacillota</taxon>
        <taxon>Clostridia</taxon>
        <taxon>Eubacteriales</taxon>
        <taxon>Oscillospiraceae</taxon>
        <taxon>Faecalibacterium</taxon>
    </lineage>
</organism>
<dbReference type="Proteomes" id="UP000220752">
    <property type="component" value="Unassembled WGS sequence"/>
</dbReference>
<comment type="caution">
    <text evidence="1">The sequence shown here is derived from an EMBL/GenBank/DDBJ whole genome shotgun (WGS) entry which is preliminary data.</text>
</comment>
<evidence type="ECO:0000313" key="2">
    <source>
        <dbReference type="Proteomes" id="UP000220752"/>
    </source>
</evidence>
<dbReference type="EMBL" id="NMTQ01000037">
    <property type="protein sequence ID" value="PDX57787.1"/>
    <property type="molecule type" value="Genomic_DNA"/>
</dbReference>
<reference evidence="1 2" key="1">
    <citation type="journal article" date="2017" name="Front. Microbiol.">
        <title>New Insights into the Diversity of the Genus Faecalibacterium.</title>
        <authorList>
            <person name="Benevides L."/>
            <person name="Burman S."/>
            <person name="Martin R."/>
            <person name="Robert V."/>
            <person name="Thomas M."/>
            <person name="Miquel S."/>
            <person name="Chain F."/>
            <person name="Sokol H."/>
            <person name="Bermudez-Humaran L.G."/>
            <person name="Morrison M."/>
            <person name="Langella P."/>
            <person name="Azevedo V.A."/>
            <person name="Chatel J.M."/>
            <person name="Soares S."/>
        </authorList>
    </citation>
    <scope>NUCLEOTIDE SEQUENCE [LARGE SCALE GENOMIC DNA]</scope>
    <source>
        <strain evidence="2">CNCM I-4540</strain>
    </source>
</reference>